<reference evidence="1 2" key="1">
    <citation type="journal article" date="2019" name="Nat. Med.">
        <title>A library of human gut bacterial isolates paired with longitudinal multiomics data enables mechanistic microbiome research.</title>
        <authorList>
            <person name="Poyet M."/>
            <person name="Groussin M."/>
            <person name="Gibbons S.M."/>
            <person name="Avila-Pacheco J."/>
            <person name="Jiang X."/>
            <person name="Kearney S.M."/>
            <person name="Perrotta A.R."/>
            <person name="Berdy B."/>
            <person name="Zhao S."/>
            <person name="Lieberman T.D."/>
            <person name="Swanson P.K."/>
            <person name="Smith M."/>
            <person name="Roesemann S."/>
            <person name="Alexander J.E."/>
            <person name="Rich S.A."/>
            <person name="Livny J."/>
            <person name="Vlamakis H."/>
            <person name="Clish C."/>
            <person name="Bullock K."/>
            <person name="Deik A."/>
            <person name="Scott J."/>
            <person name="Pierce K.A."/>
            <person name="Xavier R.J."/>
            <person name="Alm E.J."/>
        </authorList>
    </citation>
    <scope>NUCLEOTIDE SEQUENCE [LARGE SCALE GENOMIC DNA]</scope>
    <source>
        <strain evidence="1 2">BIOML-A5</strain>
    </source>
</reference>
<gene>
    <name evidence="1" type="ORF">GAS29_19750</name>
</gene>
<dbReference type="GO" id="GO:0016020">
    <property type="term" value="C:membrane"/>
    <property type="evidence" value="ECO:0007669"/>
    <property type="project" value="InterPro"/>
</dbReference>
<name>A0A6I0H7F8_PHOVU</name>
<sequence length="442" mass="52756">MISFMKWNLRYCLIVVYNKIVLTKTYQLCRNYVFRFRYKHLPKSYESIRNNLIEKKKINVAFFIHDAAKWKYEGVYRCFEKDERFNPYIVIVPFAAGSVTGYNVEENMMKTYSYFKTTHKVCLPYDANSKKIFDIRGTEFEPDLIFYMNCWHECGKYKQFSYRHNWDKLQAYVPYAWMISARYIEHFNRDFHNCMWKIFYETPLHVNMSKQYAINKGINAVSSGYPMLDVFFDSNYVPNDSIWKKQGKRKKRIIWAPHHHIYEKNRCANFLFVYDLMIQLAKKYENEVQFIFRPHPELAKKLDFCVSGWNEQKRKEYYSVWENMPNTQIELGDYIDMFLTSDALIQDCGSFTAEYLATGKPMLFMEANKEVIAGWNECGKAIASHLYLSDKGAGVEDFIQNVVIAGQDSMLEQRLKFIENYIRPKSGNASLYIYEYIKQQLS</sequence>
<evidence type="ECO:0000313" key="2">
    <source>
        <dbReference type="Proteomes" id="UP000441522"/>
    </source>
</evidence>
<dbReference type="SUPFAM" id="SSF53756">
    <property type="entry name" value="UDP-Glycosyltransferase/glycogen phosphorylase"/>
    <property type="match status" value="1"/>
</dbReference>
<dbReference type="Pfam" id="PF04464">
    <property type="entry name" value="Glyphos_transf"/>
    <property type="match status" value="1"/>
</dbReference>
<dbReference type="EMBL" id="WCWW01000064">
    <property type="protein sequence ID" value="KAB3852297.1"/>
    <property type="molecule type" value="Genomic_DNA"/>
</dbReference>
<dbReference type="InterPro" id="IPR043148">
    <property type="entry name" value="TagF_C"/>
</dbReference>
<organism evidence="1 2">
    <name type="scientific">Phocaeicola vulgatus</name>
    <name type="common">Bacteroides vulgatus</name>
    <dbReference type="NCBI Taxonomy" id="821"/>
    <lineage>
        <taxon>Bacteria</taxon>
        <taxon>Pseudomonadati</taxon>
        <taxon>Bacteroidota</taxon>
        <taxon>Bacteroidia</taxon>
        <taxon>Bacteroidales</taxon>
        <taxon>Bacteroidaceae</taxon>
        <taxon>Phocaeicola</taxon>
    </lineage>
</organism>
<dbReference type="Gene3D" id="3.40.50.12580">
    <property type="match status" value="1"/>
</dbReference>
<evidence type="ECO:0000313" key="1">
    <source>
        <dbReference type="EMBL" id="KAB3852297.1"/>
    </source>
</evidence>
<comment type="caution">
    <text evidence="1">The sequence shown here is derived from an EMBL/GenBank/DDBJ whole genome shotgun (WGS) entry which is preliminary data.</text>
</comment>
<dbReference type="GO" id="GO:0047355">
    <property type="term" value="F:CDP-glycerol glycerophosphotransferase activity"/>
    <property type="evidence" value="ECO:0007669"/>
    <property type="project" value="InterPro"/>
</dbReference>
<proteinExistence type="predicted"/>
<accession>A0A6I0H7F8</accession>
<dbReference type="AlphaFoldDB" id="A0A6I0H7F8"/>
<protein>
    <recommendedName>
        <fullName evidence="3">CDP-Glycerol:Poly(Glycerophosphate) glycerophosphotransferase</fullName>
    </recommendedName>
</protein>
<dbReference type="Proteomes" id="UP000441522">
    <property type="component" value="Unassembled WGS sequence"/>
</dbReference>
<evidence type="ECO:0008006" key="3">
    <source>
        <dbReference type="Google" id="ProtNLM"/>
    </source>
</evidence>
<dbReference type="InterPro" id="IPR007554">
    <property type="entry name" value="Glycerophosphate_synth"/>
</dbReference>